<proteinExistence type="predicted"/>
<dbReference type="AlphaFoldDB" id="A0A2B4R8Y9"/>
<evidence type="ECO:0000313" key="2">
    <source>
        <dbReference type="Proteomes" id="UP000225706"/>
    </source>
</evidence>
<name>A0A2B4R8Y9_STYPI</name>
<evidence type="ECO:0000313" key="1">
    <source>
        <dbReference type="EMBL" id="PFX12827.1"/>
    </source>
</evidence>
<gene>
    <name evidence="1" type="ORF">AWC38_SpisGene23148</name>
</gene>
<dbReference type="EMBL" id="LSMT01001167">
    <property type="protein sequence ID" value="PFX12827.1"/>
    <property type="molecule type" value="Genomic_DNA"/>
</dbReference>
<dbReference type="Proteomes" id="UP000225706">
    <property type="component" value="Unassembled WGS sequence"/>
</dbReference>
<dbReference type="OrthoDB" id="5986756at2759"/>
<sequence length="215" mass="24390">MTATAPGRVLRKQKSFRDCQIQNLDRLRSRNPHKKTKPTKLQDDFCLETNVDHLYFWMSSVASPLGQDERNPKENNADVLPAKLPPVFLVCTHADELYDGGDPRELAKMVFRHLKAKPYQGHLVSFFTVDNTKSGCGSECQGVVSLREAISVVVRDLPQMKSSVPTKWLRFEKTLQAAKEEVRTWIFFEEAGTIGCNECYVVDDQDIQSIIELSA</sequence>
<reference evidence="2" key="1">
    <citation type="journal article" date="2017" name="bioRxiv">
        <title>Comparative analysis of the genomes of Stylophora pistillata and Acropora digitifera provides evidence for extensive differences between species of corals.</title>
        <authorList>
            <person name="Voolstra C.R."/>
            <person name="Li Y."/>
            <person name="Liew Y.J."/>
            <person name="Baumgarten S."/>
            <person name="Zoccola D."/>
            <person name="Flot J.-F."/>
            <person name="Tambutte S."/>
            <person name="Allemand D."/>
            <person name="Aranda M."/>
        </authorList>
    </citation>
    <scope>NUCLEOTIDE SEQUENCE [LARGE SCALE GENOMIC DNA]</scope>
</reference>
<keyword evidence="2" id="KW-1185">Reference proteome</keyword>
<comment type="caution">
    <text evidence="1">The sequence shown here is derived from an EMBL/GenBank/DDBJ whole genome shotgun (WGS) entry which is preliminary data.</text>
</comment>
<protein>
    <submittedName>
        <fullName evidence="1">Uncharacterized protein</fullName>
    </submittedName>
</protein>
<dbReference type="InterPro" id="IPR036388">
    <property type="entry name" value="WH-like_DNA-bd_sf"/>
</dbReference>
<dbReference type="Gene3D" id="1.10.10.10">
    <property type="entry name" value="Winged helix-like DNA-binding domain superfamily/Winged helix DNA-binding domain"/>
    <property type="match status" value="1"/>
</dbReference>
<accession>A0A2B4R8Y9</accession>
<organism evidence="1 2">
    <name type="scientific">Stylophora pistillata</name>
    <name type="common">Smooth cauliflower coral</name>
    <dbReference type="NCBI Taxonomy" id="50429"/>
    <lineage>
        <taxon>Eukaryota</taxon>
        <taxon>Metazoa</taxon>
        <taxon>Cnidaria</taxon>
        <taxon>Anthozoa</taxon>
        <taxon>Hexacorallia</taxon>
        <taxon>Scleractinia</taxon>
        <taxon>Astrocoeniina</taxon>
        <taxon>Pocilloporidae</taxon>
        <taxon>Stylophora</taxon>
    </lineage>
</organism>